<proteinExistence type="predicted"/>
<organism evidence="1 2">
    <name type="scientific">Acaryochloris marina (strain MBIC 11017)</name>
    <dbReference type="NCBI Taxonomy" id="329726"/>
    <lineage>
        <taxon>Bacteria</taxon>
        <taxon>Bacillati</taxon>
        <taxon>Cyanobacteriota</taxon>
        <taxon>Cyanophyceae</taxon>
        <taxon>Acaryochloridales</taxon>
        <taxon>Acaryochloridaceae</taxon>
        <taxon>Acaryochloris</taxon>
    </lineage>
</organism>
<protein>
    <recommendedName>
        <fullName evidence="3">DUF4241 domain-containing protein</fullName>
    </recommendedName>
</protein>
<name>B0C5S7_ACAM1</name>
<gene>
    <name evidence="1" type="ordered locus">AM1_3811</name>
</gene>
<sequence length="223" mass="24883">MNSTFNYLDAFKAHNRADIKNVGKVIFNPLDAGLLYLPSGKLFACDPLVIGASPSFDAEFPQKSCYPVTLSIAQVLDRKMSPRVAYAMVQFTQTQPLKWKLANFLGYDLSSLQEGEFFGYGVDSATGCFIDYEASFLLDDMTYMEEPKSLLDELSDILEDIQSSSVAWANLCIDKHTHANVVAFQTGWGDGVYASFFGYDVENNIACVVTDCQLFDTKKMTWL</sequence>
<evidence type="ECO:0000313" key="2">
    <source>
        <dbReference type="Proteomes" id="UP000000268"/>
    </source>
</evidence>
<accession>B0C5S7</accession>
<dbReference type="OrthoDB" id="9789980at2"/>
<dbReference type="STRING" id="329726.AM1_3811"/>
<evidence type="ECO:0000313" key="1">
    <source>
        <dbReference type="EMBL" id="ABW28798.1"/>
    </source>
</evidence>
<keyword evidence="2" id="KW-1185">Reference proteome</keyword>
<evidence type="ECO:0008006" key="3">
    <source>
        <dbReference type="Google" id="ProtNLM"/>
    </source>
</evidence>
<dbReference type="AlphaFoldDB" id="B0C5S7"/>
<dbReference type="Proteomes" id="UP000000268">
    <property type="component" value="Chromosome"/>
</dbReference>
<dbReference type="HOGENOM" id="CLU_091303_1_0_3"/>
<dbReference type="Pfam" id="PF14025">
    <property type="entry name" value="DUF4241"/>
    <property type="match status" value="1"/>
</dbReference>
<dbReference type="EMBL" id="CP000828">
    <property type="protein sequence ID" value="ABW28798.1"/>
    <property type="molecule type" value="Genomic_DNA"/>
</dbReference>
<dbReference type="eggNOG" id="COG1413">
    <property type="taxonomic scope" value="Bacteria"/>
</dbReference>
<reference evidence="1 2" key="1">
    <citation type="journal article" date="2008" name="Proc. Natl. Acad. Sci. U.S.A.">
        <title>Niche adaptation and genome expansion in the chlorophyll d-producing cyanobacterium Acaryochloris marina.</title>
        <authorList>
            <person name="Swingley W.D."/>
            <person name="Chen M."/>
            <person name="Cheung P.C."/>
            <person name="Conrad A.L."/>
            <person name="Dejesa L.C."/>
            <person name="Hao J."/>
            <person name="Honchak B.M."/>
            <person name="Karbach L.E."/>
            <person name="Kurdoglu A."/>
            <person name="Lahiri S."/>
            <person name="Mastrian S.D."/>
            <person name="Miyashita H."/>
            <person name="Page L."/>
            <person name="Ramakrishna P."/>
            <person name="Satoh S."/>
            <person name="Sattley W.M."/>
            <person name="Shimada Y."/>
            <person name="Taylor H.L."/>
            <person name="Tomo T."/>
            <person name="Tsuchiya T."/>
            <person name="Wang Z.T."/>
            <person name="Raymond J."/>
            <person name="Mimuro M."/>
            <person name="Blankenship R.E."/>
            <person name="Touchman J.W."/>
        </authorList>
    </citation>
    <scope>NUCLEOTIDE SEQUENCE [LARGE SCALE GENOMIC DNA]</scope>
    <source>
        <strain evidence="2">MBIC 11017</strain>
    </source>
</reference>
<dbReference type="InterPro" id="IPR025335">
    <property type="entry name" value="DUF4241"/>
</dbReference>
<dbReference type="RefSeq" id="WP_012164171.1">
    <property type="nucleotide sequence ID" value="NC_009925.1"/>
</dbReference>
<dbReference type="KEGG" id="amr:AM1_3811"/>